<sequence length="980" mass="101059">MKRFHSETLSVCILAAGVAACSGSTGDPLPVGSTRGPQPDQAAPISPGDDGSGAKGDDLAPAGELNDDTSASEEELRPREDDSPLSTLPFDPTWGDSANGRPLPLLNVTCPSFEGFTWHDETPTSGADLGNAVAASCDAVYQVGSTTGAILGQVNSGASDAFIRKVGQDGKLSWGAQIGTSANDQATSVAVSSAQCPPSGNESLYVVGHTSGAIAAGQHQGSSDVFLVKLNANGTEAWRRQFGTAAVDQAWSVAHALDGSVYVVGSTGGNLAGVNPPPTSGTTSLFLAKYSASGAHVWTRQLGVNNRTTIARSVSVGADGQVYVAGYTTAALAGQPYAGGSADAFVARYSDSGAPGGVALLGTNLQDQAFSLTTAVESGQTVVYVSGTTNGNFPSYASSTTYDAFLAKVDANLTTQWIRQTTASENVSATSVAVVRGSVVLTGQTRRDLDSDAPLGSEDMYLREYSTAGAHLRTEYIGTNATEAAQGVAVDPNGNVFLTGRTDAPFCGHSFGGGGSDALLIKVMKGCRVDTPDPSCKPATCNGDPHYVSFDSVAFDFQGEGDFVLATSTATPDLEIQIRQCPVSPGVSTGRAVGARIAGDLVEFHADGALYLNGQQTTVPSSGALALAGGGSVYQSASGRTVLAWPTGERLALRPRSYSLGLYLDTLFLVPPASVGKMLGLFGNADNDPTNEFMIARDGSALSSGLTFFEMYQDTNSYADVWRVSAAQGDVALIQQGTPCGDPAGPGQPAWLNNLTPAQRAAGELACAGITDEVIKQTCILDVGLTGDSSFADSAQEAATDLASHGQGGPVMSSPRSVYFNKFTGSIGPEWDSIVTSVTPLGDRTFLGQFGNETAHLTLDDLAPHTEMTVSFDLYLINAWDGDGPFGPSVWAASADGVELLSETFSNTQSSQSYPLDGSLAGSGALEVNTLAYPHGDSVYRMKLVFPHSAPDLALDLSATGLTGLFDEGWGVTNFEVQGR</sequence>
<dbReference type="OrthoDB" id="53254at2"/>
<dbReference type="EMBL" id="CP012673">
    <property type="protein sequence ID" value="AUX46735.1"/>
    <property type="molecule type" value="Genomic_DNA"/>
</dbReference>
<dbReference type="PANTHER" id="PTHR35580:SF1">
    <property type="entry name" value="PHYTASE-LIKE DOMAIN-CONTAINING PROTEIN"/>
    <property type="match status" value="1"/>
</dbReference>
<proteinExistence type="predicted"/>
<evidence type="ECO:0000313" key="4">
    <source>
        <dbReference type="Proteomes" id="UP000238348"/>
    </source>
</evidence>
<reference evidence="3 4" key="1">
    <citation type="submission" date="2015-09" db="EMBL/GenBank/DDBJ databases">
        <title>Sorangium comparison.</title>
        <authorList>
            <person name="Zaburannyi N."/>
            <person name="Bunk B."/>
            <person name="Overmann J."/>
            <person name="Mueller R."/>
        </authorList>
    </citation>
    <scope>NUCLEOTIDE SEQUENCE [LARGE SCALE GENOMIC DNA]</scope>
    <source>
        <strain evidence="3 4">So ce26</strain>
    </source>
</reference>
<evidence type="ECO:0000256" key="1">
    <source>
        <dbReference type="SAM" id="MobiDB-lite"/>
    </source>
</evidence>
<feature type="region of interest" description="Disordered" evidence="1">
    <location>
        <begin position="27"/>
        <end position="96"/>
    </location>
</feature>
<dbReference type="RefSeq" id="WP_159397783.1">
    <property type="nucleotide sequence ID" value="NZ_CP012673.1"/>
</dbReference>
<accession>A0A2L0F587</accession>
<gene>
    <name evidence="3" type="ORF">SOCE26_082440</name>
</gene>
<name>A0A2L0F587_SORCE</name>
<dbReference type="PROSITE" id="PS51257">
    <property type="entry name" value="PROKAR_LIPOPROTEIN"/>
    <property type="match status" value="1"/>
</dbReference>
<dbReference type="Pfam" id="PF06739">
    <property type="entry name" value="SBBP"/>
    <property type="match status" value="2"/>
</dbReference>
<dbReference type="InterPro" id="IPR052918">
    <property type="entry name" value="Motility_Chemotaxis_Reg"/>
</dbReference>
<protein>
    <recommendedName>
        <fullName evidence="2">VWFD domain-containing protein</fullName>
    </recommendedName>
</protein>
<dbReference type="Proteomes" id="UP000238348">
    <property type="component" value="Chromosome"/>
</dbReference>
<dbReference type="Gene3D" id="2.80.10.50">
    <property type="match status" value="1"/>
</dbReference>
<dbReference type="PANTHER" id="PTHR35580">
    <property type="entry name" value="CELL SURFACE GLYCOPROTEIN (S-LAYER PROTEIN)-LIKE PROTEIN"/>
    <property type="match status" value="1"/>
</dbReference>
<dbReference type="AlphaFoldDB" id="A0A2L0F587"/>
<dbReference type="InterPro" id="IPR001846">
    <property type="entry name" value="VWF_type-D"/>
</dbReference>
<dbReference type="Pfam" id="PF00094">
    <property type="entry name" value="VWD"/>
    <property type="match status" value="1"/>
</dbReference>
<dbReference type="InterPro" id="IPR010620">
    <property type="entry name" value="SBBP_repeat"/>
</dbReference>
<dbReference type="SMART" id="SM00216">
    <property type="entry name" value="VWD"/>
    <property type="match status" value="1"/>
</dbReference>
<evidence type="ECO:0000313" key="3">
    <source>
        <dbReference type="EMBL" id="AUX46735.1"/>
    </source>
</evidence>
<evidence type="ECO:0000259" key="2">
    <source>
        <dbReference type="PROSITE" id="PS51233"/>
    </source>
</evidence>
<organism evidence="3 4">
    <name type="scientific">Sorangium cellulosum</name>
    <name type="common">Polyangium cellulosum</name>
    <dbReference type="NCBI Taxonomy" id="56"/>
    <lineage>
        <taxon>Bacteria</taxon>
        <taxon>Pseudomonadati</taxon>
        <taxon>Myxococcota</taxon>
        <taxon>Polyangia</taxon>
        <taxon>Polyangiales</taxon>
        <taxon>Polyangiaceae</taxon>
        <taxon>Sorangium</taxon>
    </lineage>
</organism>
<feature type="domain" description="VWFD" evidence="2">
    <location>
        <begin position="537"/>
        <end position="720"/>
    </location>
</feature>
<dbReference type="PROSITE" id="PS51233">
    <property type="entry name" value="VWFD"/>
    <property type="match status" value="1"/>
</dbReference>